<dbReference type="EMBL" id="JAOANI010000009">
    <property type="protein sequence ID" value="MCT7357830.1"/>
    <property type="molecule type" value="Genomic_DNA"/>
</dbReference>
<reference evidence="2" key="2">
    <citation type="submission" date="2022-08" db="EMBL/GenBank/DDBJ databases">
        <authorList>
            <person name="Dong C."/>
        </authorList>
    </citation>
    <scope>NUCLEOTIDE SEQUENCE</scope>
    <source>
        <strain evidence="2">59MF3M-4</strain>
    </source>
</reference>
<sequence length="203" mass="22380">MAVFRSLLSGSRRTAGSWLLVLGCAACFTSAQAADPVYREIEFADLLPDEDFKALSNPPAELAAIADGSEEDQIDAALGQGEAGKNPDQPQTDWHRALQSTNIRAEFNGQKVRIPGYIVPLEFDDQQVVTEFFLVPYYGACIHLPPPPPNQLILGKSSDGVMLETIYDPFWIEGTLLTEVNKNDVATSAYRMTVEQIIPYKMQ</sequence>
<organism evidence="2 3">
    <name type="scientific">Thalassolituus pacificus</name>
    <dbReference type="NCBI Taxonomy" id="2975440"/>
    <lineage>
        <taxon>Bacteria</taxon>
        <taxon>Pseudomonadati</taxon>
        <taxon>Pseudomonadota</taxon>
        <taxon>Gammaproteobacteria</taxon>
        <taxon>Oceanospirillales</taxon>
        <taxon>Oceanospirillaceae</taxon>
        <taxon>Thalassolituus</taxon>
    </lineage>
</organism>
<proteinExistence type="predicted"/>
<protein>
    <submittedName>
        <fullName evidence="2">DUF3299 domain-containing protein</fullName>
    </submittedName>
</protein>
<feature type="signal peptide" evidence="1">
    <location>
        <begin position="1"/>
        <end position="33"/>
    </location>
</feature>
<dbReference type="Pfam" id="PF11736">
    <property type="entry name" value="DUF3299"/>
    <property type="match status" value="1"/>
</dbReference>
<comment type="caution">
    <text evidence="2">The sequence shown here is derived from an EMBL/GenBank/DDBJ whole genome shotgun (WGS) entry which is preliminary data.</text>
</comment>
<feature type="chain" id="PRO_5040760604" evidence="1">
    <location>
        <begin position="34"/>
        <end position="203"/>
    </location>
</feature>
<evidence type="ECO:0000313" key="2">
    <source>
        <dbReference type="EMBL" id="MCT7357830.1"/>
    </source>
</evidence>
<dbReference type="Proteomes" id="UP001147830">
    <property type="component" value="Unassembled WGS sequence"/>
</dbReference>
<dbReference type="Gene3D" id="2.40.50.870">
    <property type="entry name" value="Protein of unknown function (DUF3299)"/>
    <property type="match status" value="1"/>
</dbReference>
<dbReference type="RefSeq" id="WP_260974761.1">
    <property type="nucleotide sequence ID" value="NZ_JAOANI010000009.1"/>
</dbReference>
<reference evidence="2" key="1">
    <citation type="journal article" date="2022" name="Front. Microbiol.">
        <title>Genome-based taxonomic rearrangement of Oceanobacter-related bacteria including the description of Thalassolituus hydrocarbonoclasticus sp. nov. and Thalassolituus pacificus sp. nov. and emended description of the genus Thalassolituus.</title>
        <authorList>
            <person name="Dong C."/>
            <person name="Wei L."/>
            <person name="Wang J."/>
            <person name="Lai Q."/>
            <person name="Huang Z."/>
            <person name="Shao Z."/>
        </authorList>
    </citation>
    <scope>NUCLEOTIDE SEQUENCE</scope>
    <source>
        <strain evidence="2">59MF3M-4</strain>
    </source>
</reference>
<keyword evidence="3" id="KW-1185">Reference proteome</keyword>
<evidence type="ECO:0000256" key="1">
    <source>
        <dbReference type="SAM" id="SignalP"/>
    </source>
</evidence>
<keyword evidence="1" id="KW-0732">Signal</keyword>
<dbReference type="PROSITE" id="PS51257">
    <property type="entry name" value="PROKAR_LIPOPROTEIN"/>
    <property type="match status" value="1"/>
</dbReference>
<evidence type="ECO:0000313" key="3">
    <source>
        <dbReference type="Proteomes" id="UP001147830"/>
    </source>
</evidence>
<gene>
    <name evidence="2" type="ORF">NYR02_02185</name>
</gene>
<accession>A0A9X3AQ38</accession>
<dbReference type="AlphaFoldDB" id="A0A9X3AQ38"/>
<dbReference type="InterPro" id="IPR021727">
    <property type="entry name" value="DUF3299"/>
</dbReference>
<name>A0A9X3AQ38_9GAMM</name>